<gene>
    <name evidence="2" type="ORF">P375_07995</name>
</gene>
<protein>
    <recommendedName>
        <fullName evidence="4">DUF4177 domain-containing protein</fullName>
    </recommendedName>
</protein>
<comment type="caution">
    <text evidence="2">The sequence shown here is derived from an EMBL/GenBank/DDBJ whole genome shotgun (WGS) entry which is preliminary data.</text>
</comment>
<evidence type="ECO:0000313" key="3">
    <source>
        <dbReference type="Proteomes" id="UP000030418"/>
    </source>
</evidence>
<proteinExistence type="predicted"/>
<evidence type="ECO:0008006" key="4">
    <source>
        <dbReference type="Google" id="ProtNLM"/>
    </source>
</evidence>
<name>A0A0A2XFU3_9PAST</name>
<dbReference type="Proteomes" id="UP000030418">
    <property type="component" value="Unassembled WGS sequence"/>
</dbReference>
<accession>A0A0A2XFU3</accession>
<dbReference type="EMBL" id="JPXY01000035">
    <property type="protein sequence ID" value="KGQ31211.1"/>
    <property type="molecule type" value="Genomic_DNA"/>
</dbReference>
<reference evidence="2 3" key="1">
    <citation type="submission" date="2014-08" db="EMBL/GenBank/DDBJ databases">
        <title>Chaperone-usher fimbriae in a diverse selection of Gallibacterium genomes.</title>
        <authorList>
            <person name="Kudirkiene E."/>
            <person name="Bager R.J."/>
            <person name="Johnson T.J."/>
            <person name="Bojesen A.M."/>
        </authorList>
    </citation>
    <scope>NUCLEOTIDE SEQUENCE [LARGE SCALE GENOMIC DNA]</scope>
    <source>
        <strain evidence="2 3">CCM5976</strain>
    </source>
</reference>
<evidence type="ECO:0000313" key="2">
    <source>
        <dbReference type="EMBL" id="KGQ31211.1"/>
    </source>
</evidence>
<sequence length="93" mass="10772">MSDKIEQKVQGNNNNILGKNGDIKVTRSPVKVPVFYEFQNTCVDSVDVDSEIDHYLKNGWELIGMESINGVVRRRGKILYSPVKLRFRRKINY</sequence>
<dbReference type="AlphaFoldDB" id="A0A0A2XFU3"/>
<feature type="region of interest" description="Disordered" evidence="1">
    <location>
        <begin position="1"/>
        <end position="20"/>
    </location>
</feature>
<dbReference type="RefSeq" id="WP_039135895.1">
    <property type="nucleotide sequence ID" value="NZ_JPXY01000035.1"/>
</dbReference>
<evidence type="ECO:0000256" key="1">
    <source>
        <dbReference type="SAM" id="MobiDB-lite"/>
    </source>
</evidence>
<keyword evidence="3" id="KW-1185">Reference proteome</keyword>
<organism evidence="2 3">
    <name type="scientific">Gallibacterium genomosp. 2</name>
    <dbReference type="NCBI Taxonomy" id="155517"/>
    <lineage>
        <taxon>Bacteria</taxon>
        <taxon>Pseudomonadati</taxon>
        <taxon>Pseudomonadota</taxon>
        <taxon>Gammaproteobacteria</taxon>
        <taxon>Pasteurellales</taxon>
        <taxon>Pasteurellaceae</taxon>
        <taxon>Gallibacterium</taxon>
    </lineage>
</organism>